<evidence type="ECO:0000313" key="2">
    <source>
        <dbReference type="EMBL" id="OMJ23162.1"/>
    </source>
</evidence>
<reference evidence="2 3" key="1">
    <citation type="submission" date="2017-01" db="EMBL/GenBank/DDBJ databases">
        <authorList>
            <person name="Mah S.A."/>
            <person name="Swanson W.J."/>
            <person name="Moy G.W."/>
            <person name="Vacquier V.D."/>
        </authorList>
    </citation>
    <scope>NUCLEOTIDE SEQUENCE [LARGE SCALE GENOMIC DNA]</scope>
    <source>
        <strain evidence="2 3">GSMNP</strain>
    </source>
</reference>
<organism evidence="2 3">
    <name type="scientific">Smittium culicis</name>
    <dbReference type="NCBI Taxonomy" id="133412"/>
    <lineage>
        <taxon>Eukaryota</taxon>
        <taxon>Fungi</taxon>
        <taxon>Fungi incertae sedis</taxon>
        <taxon>Zoopagomycota</taxon>
        <taxon>Kickxellomycotina</taxon>
        <taxon>Harpellomycetes</taxon>
        <taxon>Harpellales</taxon>
        <taxon>Legeriomycetaceae</taxon>
        <taxon>Smittium</taxon>
    </lineage>
</organism>
<evidence type="ECO:0000313" key="3">
    <source>
        <dbReference type="Proteomes" id="UP000187283"/>
    </source>
</evidence>
<dbReference type="EMBL" id="LSSN01000595">
    <property type="protein sequence ID" value="OMJ23162.1"/>
    <property type="molecule type" value="Genomic_DNA"/>
</dbReference>
<comment type="caution">
    <text evidence="2">The sequence shown here is derived from an EMBL/GenBank/DDBJ whole genome shotgun (WGS) entry which is preliminary data.</text>
</comment>
<accession>A0A1R1Y893</accession>
<keyword evidence="3" id="KW-1185">Reference proteome</keyword>
<evidence type="ECO:0000256" key="1">
    <source>
        <dbReference type="SAM" id="MobiDB-lite"/>
    </source>
</evidence>
<feature type="compositionally biased region" description="Acidic residues" evidence="1">
    <location>
        <begin position="413"/>
        <end position="430"/>
    </location>
</feature>
<dbReference type="OrthoDB" id="5599929at2759"/>
<protein>
    <submittedName>
        <fullName evidence="2">Uncharacterized protein</fullName>
    </submittedName>
</protein>
<sequence length="451" mass="51001">MNSLMLSEPQNLGSNDNNLSLVTSYPVNSVNSSNFNDLDDSFKTSIGSLNYSISDLESVYDSIQEFQENFDDSNDKDQIEKYSKESQLASSEAVVLNISENEFSSLDNKNLSQDNLLSGQSSVQEHLKNESTRDESYFDYLLKKNIAKISANPSNSTQVNTPLKVKKSKKRVLPQTWLHYDNKWNVLLGEHSQEDAALQKELFISNLTTLFLYLRRVYSINETMRLFVKFPSLELVIYDSDSECNSVTLKKLYKYHTTVELLRNSPTVPPSMQEMKDKPDSWDFQAFVHCESSPSHSLLLLEELCGDSFSETSSVSSEEFDENSNPAFFSHSFSNNEETFLNDTTPSDNIAKSESLDDINSSNFIVNPISPSSITKMDSHNSFNFISNIDSSHVTPPASPDQNSVKRKHSTIDDDDLISFDDDELSDDESQILSEKNTNYISPSKKQKDES</sequence>
<dbReference type="AlphaFoldDB" id="A0A1R1Y893"/>
<proteinExistence type="predicted"/>
<name>A0A1R1Y893_9FUNG</name>
<dbReference type="Proteomes" id="UP000187283">
    <property type="component" value="Unassembled WGS sequence"/>
</dbReference>
<feature type="region of interest" description="Disordered" evidence="1">
    <location>
        <begin position="391"/>
        <end position="451"/>
    </location>
</feature>
<gene>
    <name evidence="2" type="ORF">AYI70_g2433</name>
</gene>